<dbReference type="KEGG" id="sscu:CEP64_00760"/>
<keyword evidence="2" id="KW-0472">Membrane</keyword>
<accession>A0AAI8DG04</accession>
<reference evidence="5" key="1">
    <citation type="submission" date="2017-06" db="EMBL/GenBank/DDBJ databases">
        <title>FDA dAtabase for Regulatory Grade micrObial Sequences (FDA-ARGOS): Supporting development and validation of Infectious Disease Dx tests.</title>
        <authorList>
            <person name="Goldberg B."/>
            <person name="Campos J."/>
            <person name="Tallon L."/>
            <person name="Sadzewicz L."/>
            <person name="Sengamalay N."/>
            <person name="Ott S."/>
            <person name="Godinez A."/>
            <person name="Nagaraj S."/>
            <person name="Vavikolanu K."/>
            <person name="Nadendla S."/>
            <person name="George J."/>
            <person name="Geyer C."/>
            <person name="Sichtig H."/>
        </authorList>
    </citation>
    <scope>NUCLEOTIDE SEQUENCE [LARGE SCALE GENOMIC DNA]</scope>
    <source>
        <strain evidence="5">FDAARGOS_285</strain>
    </source>
</reference>
<gene>
    <name evidence="4" type="ORF">CEP64_00760</name>
</gene>
<feature type="domain" description="HTH cro/C1-type" evidence="3">
    <location>
        <begin position="7"/>
        <end position="61"/>
    </location>
</feature>
<dbReference type="PANTHER" id="PTHR46558:SF15">
    <property type="entry name" value="HELIX-TURN-HELIX DOMAIN PROTEIN"/>
    <property type="match status" value="1"/>
</dbReference>
<dbReference type="PANTHER" id="PTHR46558">
    <property type="entry name" value="TRACRIPTIONAL REGULATORY PROTEIN-RELATED-RELATED"/>
    <property type="match status" value="1"/>
</dbReference>
<proteinExistence type="predicted"/>
<dbReference type="RefSeq" id="WP_048540757.1">
    <property type="nucleotide sequence ID" value="NZ_CAJVGN010000001.1"/>
</dbReference>
<evidence type="ECO:0000256" key="2">
    <source>
        <dbReference type="SAM" id="Phobius"/>
    </source>
</evidence>
<dbReference type="Proteomes" id="UP000197058">
    <property type="component" value="Chromosome"/>
</dbReference>
<evidence type="ECO:0000256" key="1">
    <source>
        <dbReference type="ARBA" id="ARBA00023125"/>
    </source>
</evidence>
<dbReference type="AlphaFoldDB" id="A0AAI8DG04"/>
<dbReference type="PROSITE" id="PS50943">
    <property type="entry name" value="HTH_CROC1"/>
    <property type="match status" value="1"/>
</dbReference>
<dbReference type="Pfam" id="PF01381">
    <property type="entry name" value="HTH_3"/>
    <property type="match status" value="1"/>
</dbReference>
<name>A0AAI8DG04_MAMSC</name>
<keyword evidence="1" id="KW-0238">DNA-binding</keyword>
<dbReference type="Gene3D" id="1.10.260.40">
    <property type="entry name" value="lambda repressor-like DNA-binding domains"/>
    <property type="match status" value="1"/>
</dbReference>
<dbReference type="GeneID" id="48591777"/>
<dbReference type="InterPro" id="IPR010982">
    <property type="entry name" value="Lambda_DNA-bd_dom_sf"/>
</dbReference>
<dbReference type="SMART" id="SM00530">
    <property type="entry name" value="HTH_XRE"/>
    <property type="match status" value="1"/>
</dbReference>
<dbReference type="CDD" id="cd00093">
    <property type="entry name" value="HTH_XRE"/>
    <property type="match status" value="1"/>
</dbReference>
<dbReference type="SUPFAM" id="SSF47413">
    <property type="entry name" value="lambda repressor-like DNA-binding domains"/>
    <property type="match status" value="1"/>
</dbReference>
<keyword evidence="2" id="KW-0812">Transmembrane</keyword>
<evidence type="ECO:0000259" key="3">
    <source>
        <dbReference type="PROSITE" id="PS50943"/>
    </source>
</evidence>
<sequence>MNIGAKIKEEREINGWSQEELANKLHVTRQSVSKWELGKVYPGIDILVQMSDIFDVSLDELIKGDKNLKHTIIETYRNEPNHNQNYYDRPMNGWEFLSRFWWLVFPFGGIIIGIINALVQ</sequence>
<evidence type="ECO:0000313" key="5">
    <source>
        <dbReference type="Proteomes" id="UP000197058"/>
    </source>
</evidence>
<evidence type="ECO:0000313" key="4">
    <source>
        <dbReference type="EMBL" id="ASE33178.1"/>
    </source>
</evidence>
<dbReference type="GO" id="GO:0003677">
    <property type="term" value="F:DNA binding"/>
    <property type="evidence" value="ECO:0007669"/>
    <property type="project" value="UniProtKB-KW"/>
</dbReference>
<protein>
    <submittedName>
        <fullName evidence="4">XRE family transcriptional regulator</fullName>
    </submittedName>
</protein>
<keyword evidence="2" id="KW-1133">Transmembrane helix</keyword>
<feature type="transmembrane region" description="Helical" evidence="2">
    <location>
        <begin position="100"/>
        <end position="119"/>
    </location>
</feature>
<dbReference type="EMBL" id="CP022046">
    <property type="protein sequence ID" value="ASE33178.1"/>
    <property type="molecule type" value="Genomic_DNA"/>
</dbReference>
<organism evidence="4 5">
    <name type="scientific">Mammaliicoccus sciuri</name>
    <name type="common">Staphylococcus sciuri</name>
    <dbReference type="NCBI Taxonomy" id="1296"/>
    <lineage>
        <taxon>Bacteria</taxon>
        <taxon>Bacillati</taxon>
        <taxon>Bacillota</taxon>
        <taxon>Bacilli</taxon>
        <taxon>Bacillales</taxon>
        <taxon>Staphylococcaceae</taxon>
        <taxon>Mammaliicoccus</taxon>
    </lineage>
</organism>
<dbReference type="InterPro" id="IPR001387">
    <property type="entry name" value="Cro/C1-type_HTH"/>
</dbReference>